<evidence type="ECO:0000313" key="3">
    <source>
        <dbReference type="Proteomes" id="UP000199445"/>
    </source>
</evidence>
<dbReference type="InterPro" id="IPR053195">
    <property type="entry name" value="Bax-like"/>
</dbReference>
<dbReference type="AlphaFoldDB" id="A0A1I3PJG4"/>
<dbReference type="Proteomes" id="UP000199445">
    <property type="component" value="Unassembled WGS sequence"/>
</dbReference>
<dbReference type="Gene3D" id="1.10.530.10">
    <property type="match status" value="1"/>
</dbReference>
<reference evidence="2 3" key="1">
    <citation type="submission" date="2016-10" db="EMBL/GenBank/DDBJ databases">
        <authorList>
            <person name="de Groot N.N."/>
        </authorList>
    </citation>
    <scope>NUCLEOTIDE SEQUENCE [LARGE SCALE GENOMIC DNA]</scope>
    <source>
        <strain evidence="2 3">IBRC-M 10445</strain>
    </source>
</reference>
<dbReference type="EMBL" id="FOSC01000001">
    <property type="protein sequence ID" value="SFJ21623.1"/>
    <property type="molecule type" value="Genomic_DNA"/>
</dbReference>
<dbReference type="Pfam" id="PF01832">
    <property type="entry name" value="Glucosaminidase"/>
    <property type="match status" value="1"/>
</dbReference>
<feature type="domain" description="Mannosyl-glycoprotein endo-beta-N-acetylglucosamidase-like" evidence="1">
    <location>
        <begin position="114"/>
        <end position="240"/>
    </location>
</feature>
<evidence type="ECO:0000313" key="2">
    <source>
        <dbReference type="EMBL" id="SFJ21623.1"/>
    </source>
</evidence>
<dbReference type="OrthoDB" id="9788155at2"/>
<dbReference type="InterPro" id="IPR002901">
    <property type="entry name" value="MGlyc_endo_b_GlcNAc-like_dom"/>
</dbReference>
<protein>
    <submittedName>
        <fullName evidence="2">Bax protein</fullName>
    </submittedName>
</protein>
<dbReference type="PANTHER" id="PTHR40572:SF1">
    <property type="entry name" value="PROTEIN BAX"/>
    <property type="match status" value="1"/>
</dbReference>
<proteinExistence type="predicted"/>
<dbReference type="PANTHER" id="PTHR40572">
    <property type="entry name" value="PROTEIN BAX"/>
    <property type="match status" value="1"/>
</dbReference>
<organism evidence="2 3">
    <name type="scientific">Marinobacter persicus</name>
    <dbReference type="NCBI Taxonomy" id="930118"/>
    <lineage>
        <taxon>Bacteria</taxon>
        <taxon>Pseudomonadati</taxon>
        <taxon>Pseudomonadota</taxon>
        <taxon>Gammaproteobacteria</taxon>
        <taxon>Pseudomonadales</taxon>
        <taxon>Marinobacteraceae</taxon>
        <taxon>Marinobacter</taxon>
    </lineage>
</organism>
<name>A0A1I3PJG4_9GAMM</name>
<accession>A0A1I3PJG4</accession>
<dbReference type="RefSeq" id="WP_091700509.1">
    <property type="nucleotide sequence ID" value="NZ_BMYN01000017.1"/>
</dbReference>
<evidence type="ECO:0000259" key="1">
    <source>
        <dbReference type="SMART" id="SM00047"/>
    </source>
</evidence>
<keyword evidence="3" id="KW-1185">Reference proteome</keyword>
<sequence>MTAVSRALPLFVFLGVFVLAGALYSPPVSDSGDEADISLATLPPLPKWAKAPLPDFSRYRDVNKRKAAFFSYLYPRIVLANSRILVERHYLQSLAGKETLTEAEQTWLESQSERLRVTAGGKARFAALKKKLDVIPPSLVLAQAANESAWGQSRFATRGNNLFGQWCFTQGCGLVPKGRPEGANHEVATFSSPYFSVRSYIQNLNRHNAYREVRNLRAADRRNNRRISGIRLAGGLMSYSERGEDYIEEIRSMIRFNQLQDYDRAFADLLEDRSPARLTLLAAAETGAELLPEQL</sequence>
<dbReference type="GO" id="GO:0004040">
    <property type="term" value="F:amidase activity"/>
    <property type="evidence" value="ECO:0007669"/>
    <property type="project" value="InterPro"/>
</dbReference>
<dbReference type="SMART" id="SM00047">
    <property type="entry name" value="LYZ2"/>
    <property type="match status" value="1"/>
</dbReference>
<gene>
    <name evidence="2" type="ORF">SAMN05216429_101216</name>
</gene>